<sequence length="68" mass="7183">MDVEGAPGRDGVASHAASGVDKVEGVVTRTHRLFVEDQGCGSAATIRNSTDERFPESERQLLTLANGI</sequence>
<dbReference type="AlphaFoldDB" id="A0A0C9UCE1"/>
<protein>
    <submittedName>
        <fullName evidence="2">Uncharacterized protein</fullName>
    </submittedName>
</protein>
<proteinExistence type="predicted"/>
<evidence type="ECO:0000256" key="1">
    <source>
        <dbReference type="SAM" id="MobiDB-lite"/>
    </source>
</evidence>
<evidence type="ECO:0000313" key="3">
    <source>
        <dbReference type="Proteomes" id="UP000054279"/>
    </source>
</evidence>
<accession>A0A0C9UCE1</accession>
<keyword evidence="3" id="KW-1185">Reference proteome</keyword>
<reference evidence="2 3" key="1">
    <citation type="submission" date="2014-06" db="EMBL/GenBank/DDBJ databases">
        <title>Evolutionary Origins and Diversification of the Mycorrhizal Mutualists.</title>
        <authorList>
            <consortium name="DOE Joint Genome Institute"/>
            <consortium name="Mycorrhizal Genomics Consortium"/>
            <person name="Kohler A."/>
            <person name="Kuo A."/>
            <person name="Nagy L.G."/>
            <person name="Floudas D."/>
            <person name="Copeland A."/>
            <person name="Barry K.W."/>
            <person name="Cichocki N."/>
            <person name="Veneault-Fourrey C."/>
            <person name="LaButti K."/>
            <person name="Lindquist E.A."/>
            <person name="Lipzen A."/>
            <person name="Lundell T."/>
            <person name="Morin E."/>
            <person name="Murat C."/>
            <person name="Riley R."/>
            <person name="Ohm R."/>
            <person name="Sun H."/>
            <person name="Tunlid A."/>
            <person name="Henrissat B."/>
            <person name="Grigoriev I.V."/>
            <person name="Hibbett D.S."/>
            <person name="Martin F."/>
        </authorList>
    </citation>
    <scope>NUCLEOTIDE SEQUENCE [LARGE SCALE GENOMIC DNA]</scope>
    <source>
        <strain evidence="2 3">SS14</strain>
    </source>
</reference>
<dbReference type="HOGENOM" id="CLU_2795612_0_0_1"/>
<name>A0A0C9UCE1_SPHS4</name>
<evidence type="ECO:0000313" key="2">
    <source>
        <dbReference type="EMBL" id="KIJ40768.1"/>
    </source>
</evidence>
<dbReference type="Proteomes" id="UP000054279">
    <property type="component" value="Unassembled WGS sequence"/>
</dbReference>
<organism evidence="2 3">
    <name type="scientific">Sphaerobolus stellatus (strain SS14)</name>
    <dbReference type="NCBI Taxonomy" id="990650"/>
    <lineage>
        <taxon>Eukaryota</taxon>
        <taxon>Fungi</taxon>
        <taxon>Dikarya</taxon>
        <taxon>Basidiomycota</taxon>
        <taxon>Agaricomycotina</taxon>
        <taxon>Agaricomycetes</taxon>
        <taxon>Phallomycetidae</taxon>
        <taxon>Geastrales</taxon>
        <taxon>Sphaerobolaceae</taxon>
        <taxon>Sphaerobolus</taxon>
    </lineage>
</organism>
<dbReference type="EMBL" id="KN837141">
    <property type="protein sequence ID" value="KIJ40768.1"/>
    <property type="molecule type" value="Genomic_DNA"/>
</dbReference>
<gene>
    <name evidence="2" type="ORF">M422DRAFT_256184</name>
</gene>
<feature type="region of interest" description="Disordered" evidence="1">
    <location>
        <begin position="1"/>
        <end position="21"/>
    </location>
</feature>